<evidence type="ECO:0000256" key="3">
    <source>
        <dbReference type="ARBA" id="ARBA00023034"/>
    </source>
</evidence>
<evidence type="ECO:0000256" key="2">
    <source>
        <dbReference type="ARBA" id="ARBA00008334"/>
    </source>
</evidence>
<reference evidence="7 8" key="1">
    <citation type="journal article" date="2014" name="Genome Biol. Evol.">
        <title>The genome of the myxosporean Thelohanellus kitauei shows adaptations to nutrient acquisition within its fish host.</title>
        <authorList>
            <person name="Yang Y."/>
            <person name="Xiong J."/>
            <person name="Zhou Z."/>
            <person name="Huo F."/>
            <person name="Miao W."/>
            <person name="Ran C."/>
            <person name="Liu Y."/>
            <person name="Zhang J."/>
            <person name="Feng J."/>
            <person name="Wang M."/>
            <person name="Wang M."/>
            <person name="Wang L."/>
            <person name="Yao B."/>
        </authorList>
    </citation>
    <scope>NUCLEOTIDE SEQUENCE [LARGE SCALE GENOMIC DNA]</scope>
    <source>
        <strain evidence="7">Wuqing</strain>
    </source>
</reference>
<evidence type="ECO:0000313" key="7">
    <source>
        <dbReference type="EMBL" id="KII61651.1"/>
    </source>
</evidence>
<dbReference type="Proteomes" id="UP000031668">
    <property type="component" value="Unassembled WGS sequence"/>
</dbReference>
<dbReference type="SUPFAM" id="SSF82919">
    <property type="entry name" value="Zn-finger domain of Sec23/24"/>
    <property type="match status" value="1"/>
</dbReference>
<keyword evidence="3" id="KW-0333">Golgi apparatus</keyword>
<evidence type="ECO:0000259" key="5">
    <source>
        <dbReference type="Pfam" id="PF04810"/>
    </source>
</evidence>
<dbReference type="InterPro" id="IPR006896">
    <property type="entry name" value="Sec23/24_trunk_dom"/>
</dbReference>
<evidence type="ECO:0000256" key="1">
    <source>
        <dbReference type="ARBA" id="ARBA00004394"/>
    </source>
</evidence>
<dbReference type="AlphaFoldDB" id="A0A0C2MJ51"/>
<dbReference type="InterPro" id="IPR006895">
    <property type="entry name" value="Znf_Sec23_Sec24"/>
</dbReference>
<dbReference type="GO" id="GO:0090110">
    <property type="term" value="P:COPII-coated vesicle cargo loading"/>
    <property type="evidence" value="ECO:0007669"/>
    <property type="project" value="TreeGrafter"/>
</dbReference>
<dbReference type="GO" id="GO:0008270">
    <property type="term" value="F:zinc ion binding"/>
    <property type="evidence" value="ECO:0007669"/>
    <property type="project" value="InterPro"/>
</dbReference>
<dbReference type="InterPro" id="IPR036174">
    <property type="entry name" value="Znf_Sec23_Sec24_sf"/>
</dbReference>
<dbReference type="PANTHER" id="PTHR13803:SF39">
    <property type="entry name" value="SECRETORY 24AB, ISOFORM A"/>
    <property type="match status" value="1"/>
</dbReference>
<dbReference type="GO" id="GO:0006886">
    <property type="term" value="P:intracellular protein transport"/>
    <property type="evidence" value="ECO:0007669"/>
    <property type="project" value="InterPro"/>
</dbReference>
<dbReference type="SUPFAM" id="SSF53300">
    <property type="entry name" value="vWA-like"/>
    <property type="match status" value="1"/>
</dbReference>
<dbReference type="SUPFAM" id="SSF81995">
    <property type="entry name" value="beta-sandwich domain of Sec23/24"/>
    <property type="match status" value="1"/>
</dbReference>
<dbReference type="Pfam" id="PF04811">
    <property type="entry name" value="Sec23_trunk"/>
    <property type="match status" value="1"/>
</dbReference>
<name>A0A0C2MJ51_THEKT</name>
<evidence type="ECO:0000256" key="4">
    <source>
        <dbReference type="SAM" id="MobiDB-lite"/>
    </source>
</evidence>
<dbReference type="EMBL" id="JWZT01005293">
    <property type="protein sequence ID" value="KII61651.1"/>
    <property type="molecule type" value="Genomic_DNA"/>
</dbReference>
<protein>
    <submittedName>
        <fullName evidence="7">Protein transport protein Sec24B</fullName>
    </submittedName>
</protein>
<dbReference type="GO" id="GO:0000149">
    <property type="term" value="F:SNARE binding"/>
    <property type="evidence" value="ECO:0007669"/>
    <property type="project" value="TreeGrafter"/>
</dbReference>
<keyword evidence="8" id="KW-1185">Reference proteome</keyword>
<feature type="region of interest" description="Disordered" evidence="4">
    <location>
        <begin position="1"/>
        <end position="23"/>
    </location>
</feature>
<comment type="caution">
    <text evidence="7">The sequence shown here is derived from an EMBL/GenBank/DDBJ whole genome shotgun (WGS) entry which is preliminary data.</text>
</comment>
<comment type="similarity">
    <text evidence="2">Belongs to the SEC23/SEC24 family. SEC24 subfamily.</text>
</comment>
<evidence type="ECO:0000259" key="6">
    <source>
        <dbReference type="Pfam" id="PF04811"/>
    </source>
</evidence>
<gene>
    <name evidence="7" type="ORF">RF11_08563</name>
</gene>
<accession>A0A0C2MJ51</accession>
<dbReference type="GO" id="GO:0000139">
    <property type="term" value="C:Golgi membrane"/>
    <property type="evidence" value="ECO:0007669"/>
    <property type="project" value="UniProtKB-SubCell"/>
</dbReference>
<feature type="domain" description="Sec23/Sec24 trunk" evidence="6">
    <location>
        <begin position="176"/>
        <end position="390"/>
    </location>
</feature>
<organism evidence="7 8">
    <name type="scientific">Thelohanellus kitauei</name>
    <name type="common">Myxosporean</name>
    <dbReference type="NCBI Taxonomy" id="669202"/>
    <lineage>
        <taxon>Eukaryota</taxon>
        <taxon>Metazoa</taxon>
        <taxon>Cnidaria</taxon>
        <taxon>Myxozoa</taxon>
        <taxon>Myxosporea</taxon>
        <taxon>Bivalvulida</taxon>
        <taxon>Platysporina</taxon>
        <taxon>Myxobolidae</taxon>
        <taxon>Thelohanellus</taxon>
    </lineage>
</organism>
<evidence type="ECO:0000313" key="8">
    <source>
        <dbReference type="Proteomes" id="UP000031668"/>
    </source>
</evidence>
<sequence>MYNNYYQNGMGQTVPPDPKLNPYASHEYQQNRPTEENIDLSPLKSYINIYEHGIHQNQKNFLQSTVSLVSVPKKKFDKTRIPLGLVYTPFMTGIPITRLEYHRMVRCRVCMAYLNPYVKIIDERSYYCSVCFAKNNLEQSAAGFGFDLLKRPELQYTNIEYDSEIGARNVPLSLSLVFLVDTSHVDSDCHLKTIAESLLNNLGKIPSDKRSAIAFITFDTFIHTYHVDVKEKGYEIEHNIITDLNEPFYPSHESDFIRFNVDDRLKYFLSKLPDVIKINSAKDTDNCFGSALIYCTNLLQRMGGGRLTAFLSKPPNTGLYSYQVRNNSDDNSCMKASIDYYRKFALDILEKNISIDIFGLGNDGLDLSNLVPLSQITGGDVFISTKIDNSYRFKIWLKNTLETYLQRELRLTNSVKIRMNENYENYQYLGNFMANSFSKISFPVTSQYTTITMQIQMVSNPPRDFSYNCFQASIYYTSFDGNC</sequence>
<dbReference type="InterPro" id="IPR036465">
    <property type="entry name" value="vWFA_dom_sf"/>
</dbReference>
<proteinExistence type="inferred from homology"/>
<dbReference type="InterPro" id="IPR050550">
    <property type="entry name" value="SEC23_SEC24_subfamily"/>
</dbReference>
<comment type="subcellular location">
    <subcellularLocation>
        <location evidence="1">Golgi apparatus membrane</location>
    </subcellularLocation>
</comment>
<dbReference type="PANTHER" id="PTHR13803">
    <property type="entry name" value="SEC24-RELATED PROTEIN"/>
    <property type="match status" value="1"/>
</dbReference>
<dbReference type="Gene3D" id="3.40.50.410">
    <property type="entry name" value="von Willebrand factor, type A domain"/>
    <property type="match status" value="1"/>
</dbReference>
<dbReference type="Gene3D" id="2.30.30.380">
    <property type="entry name" value="Zn-finger domain of Sec23/24"/>
    <property type="match status" value="1"/>
</dbReference>
<feature type="domain" description="Zinc finger Sec23/Sec24-type" evidence="5">
    <location>
        <begin position="105"/>
        <end position="139"/>
    </location>
</feature>
<dbReference type="GO" id="GO:0030127">
    <property type="term" value="C:COPII vesicle coat"/>
    <property type="evidence" value="ECO:0007669"/>
    <property type="project" value="InterPro"/>
</dbReference>
<dbReference type="GO" id="GO:0070971">
    <property type="term" value="C:endoplasmic reticulum exit site"/>
    <property type="evidence" value="ECO:0007669"/>
    <property type="project" value="TreeGrafter"/>
</dbReference>
<dbReference type="Pfam" id="PF04810">
    <property type="entry name" value="zf-Sec23_Sec24"/>
    <property type="match status" value="1"/>
</dbReference>
<dbReference type="OrthoDB" id="49016at2759"/>
<dbReference type="OMA" id="PYASHEY"/>
<feature type="compositionally biased region" description="Polar residues" evidence="4">
    <location>
        <begin position="1"/>
        <end position="11"/>
    </location>
</feature>